<dbReference type="SUPFAM" id="SSF102405">
    <property type="entry name" value="MCP/YpsA-like"/>
    <property type="match status" value="1"/>
</dbReference>
<evidence type="ECO:0000256" key="2">
    <source>
        <dbReference type="SAM" id="MobiDB-lite"/>
    </source>
</evidence>
<feature type="compositionally biased region" description="Low complexity" evidence="2">
    <location>
        <begin position="8"/>
        <end position="48"/>
    </location>
</feature>
<accession>A0A6N7PP19</accession>
<feature type="domain" description="DprA winged helix" evidence="4">
    <location>
        <begin position="312"/>
        <end position="360"/>
    </location>
</feature>
<dbReference type="Pfam" id="PF02481">
    <property type="entry name" value="DNA_processg_A"/>
    <property type="match status" value="1"/>
</dbReference>
<evidence type="ECO:0000313" key="5">
    <source>
        <dbReference type="EMBL" id="MRG92050.1"/>
    </source>
</evidence>
<organism evidence="5 6">
    <name type="scientific">Polyangium spumosum</name>
    <dbReference type="NCBI Taxonomy" id="889282"/>
    <lineage>
        <taxon>Bacteria</taxon>
        <taxon>Pseudomonadati</taxon>
        <taxon>Myxococcota</taxon>
        <taxon>Polyangia</taxon>
        <taxon>Polyangiales</taxon>
        <taxon>Polyangiaceae</taxon>
        <taxon>Polyangium</taxon>
    </lineage>
</organism>
<dbReference type="Proteomes" id="UP000440224">
    <property type="component" value="Unassembled WGS sequence"/>
</dbReference>
<comment type="similarity">
    <text evidence="1">Belongs to the DprA/Smf family.</text>
</comment>
<dbReference type="AlphaFoldDB" id="A0A6N7PP19"/>
<dbReference type="InterPro" id="IPR057666">
    <property type="entry name" value="DrpA_SLOG"/>
</dbReference>
<name>A0A6N7PP19_9BACT</name>
<proteinExistence type="inferred from homology"/>
<sequence>MLARGRRPSSAASTTASPSSSPSADTSPSSCARAPAWSSSSRSGPSRASAERFHATPAASRRWTCVPSTVVLAPDAPDYPAALRDLATAERAPPTLYLRGALPTLPAVAVVGRREASAEACAFTRALVHDLVAAGFAVWSGGAFGVDAAAHEATLEAGGRTVVVTGAGLDRPYPREHVPLFDRVLAAGGALLSRLPDTIPPRPQHFLARNHVLAALTRVTVVVEAGLKSGARSAAAAARKLGRPLLVVPHPPWTEAGAGCAEELAMGARAVTCAADVLGAMGHHPPPRRRRTEREPGPPRALPLPFEGTFGPLEKAVLGVLGDTPTHLDVICDTVGAPLPAVAGALLTLTLQAVVVEGPAGSYRRGKR</sequence>
<dbReference type="PANTHER" id="PTHR43022">
    <property type="entry name" value="PROTEIN SMF"/>
    <property type="match status" value="1"/>
</dbReference>
<dbReference type="InterPro" id="IPR041614">
    <property type="entry name" value="DprA_WH"/>
</dbReference>
<feature type="domain" description="Smf/DprA SLOG" evidence="3">
    <location>
        <begin position="72"/>
        <end position="279"/>
    </location>
</feature>
<dbReference type="InterPro" id="IPR036388">
    <property type="entry name" value="WH-like_DNA-bd_sf"/>
</dbReference>
<feature type="region of interest" description="Disordered" evidence="2">
    <location>
        <begin position="1"/>
        <end position="54"/>
    </location>
</feature>
<feature type="region of interest" description="Disordered" evidence="2">
    <location>
        <begin position="280"/>
        <end position="301"/>
    </location>
</feature>
<dbReference type="Pfam" id="PF17782">
    <property type="entry name" value="WHD_DprA"/>
    <property type="match status" value="1"/>
</dbReference>
<reference evidence="5 6" key="1">
    <citation type="submission" date="2019-10" db="EMBL/GenBank/DDBJ databases">
        <title>A soil myxobacterium in the family Polyangiaceae.</title>
        <authorList>
            <person name="Li Y."/>
            <person name="Wang J."/>
        </authorList>
    </citation>
    <scope>NUCLEOTIDE SEQUENCE [LARGE SCALE GENOMIC DNA]</scope>
    <source>
        <strain evidence="5 6">DSM 14734</strain>
    </source>
</reference>
<dbReference type="InterPro" id="IPR003488">
    <property type="entry name" value="DprA"/>
</dbReference>
<evidence type="ECO:0000313" key="6">
    <source>
        <dbReference type="Proteomes" id="UP000440224"/>
    </source>
</evidence>
<protein>
    <submittedName>
        <fullName evidence="5">DNA processing protein DprA</fullName>
    </submittedName>
</protein>
<dbReference type="GO" id="GO:0009294">
    <property type="term" value="P:DNA-mediated transformation"/>
    <property type="evidence" value="ECO:0007669"/>
    <property type="project" value="InterPro"/>
</dbReference>
<evidence type="ECO:0000259" key="3">
    <source>
        <dbReference type="Pfam" id="PF02481"/>
    </source>
</evidence>
<gene>
    <name evidence="5" type="ORF">GF068_08940</name>
</gene>
<evidence type="ECO:0000259" key="4">
    <source>
        <dbReference type="Pfam" id="PF17782"/>
    </source>
</evidence>
<evidence type="ECO:0000256" key="1">
    <source>
        <dbReference type="ARBA" id="ARBA00006525"/>
    </source>
</evidence>
<dbReference type="PANTHER" id="PTHR43022:SF1">
    <property type="entry name" value="PROTEIN SMF"/>
    <property type="match status" value="1"/>
</dbReference>
<dbReference type="EMBL" id="WJIE01000002">
    <property type="protein sequence ID" value="MRG92050.1"/>
    <property type="molecule type" value="Genomic_DNA"/>
</dbReference>
<dbReference type="OrthoDB" id="9785707at2"/>
<dbReference type="Gene3D" id="1.10.10.10">
    <property type="entry name" value="Winged helix-like DNA-binding domain superfamily/Winged helix DNA-binding domain"/>
    <property type="match status" value="1"/>
</dbReference>
<dbReference type="Gene3D" id="3.40.50.450">
    <property type="match status" value="1"/>
</dbReference>
<comment type="caution">
    <text evidence="5">The sequence shown here is derived from an EMBL/GenBank/DDBJ whole genome shotgun (WGS) entry which is preliminary data.</text>
</comment>
<keyword evidence="6" id="KW-1185">Reference proteome</keyword>